<dbReference type="Proteomes" id="UP001500755">
    <property type="component" value="Unassembled WGS sequence"/>
</dbReference>
<protein>
    <submittedName>
        <fullName evidence="4">Dihydrodipicolinate synthase family protein</fullName>
    </submittedName>
</protein>
<dbReference type="SUPFAM" id="SSF51569">
    <property type="entry name" value="Aldolase"/>
    <property type="match status" value="1"/>
</dbReference>
<dbReference type="PRINTS" id="PR00146">
    <property type="entry name" value="DHPICSNTHASE"/>
</dbReference>
<evidence type="ECO:0000313" key="4">
    <source>
        <dbReference type="EMBL" id="GAA1997656.1"/>
    </source>
</evidence>
<dbReference type="RefSeq" id="WP_344305930.1">
    <property type="nucleotide sequence ID" value="NZ_BAAANO010000002.1"/>
</dbReference>
<evidence type="ECO:0000256" key="3">
    <source>
        <dbReference type="PIRNR" id="PIRNR001365"/>
    </source>
</evidence>
<evidence type="ECO:0000256" key="1">
    <source>
        <dbReference type="ARBA" id="ARBA00007592"/>
    </source>
</evidence>
<name>A0ABP5EHZ9_9MICO</name>
<dbReference type="PIRSF" id="PIRSF001365">
    <property type="entry name" value="DHDPS"/>
    <property type="match status" value="1"/>
</dbReference>
<dbReference type="Gene3D" id="3.20.20.70">
    <property type="entry name" value="Aldolase class I"/>
    <property type="match status" value="1"/>
</dbReference>
<dbReference type="InterPro" id="IPR013785">
    <property type="entry name" value="Aldolase_TIM"/>
</dbReference>
<reference evidence="5" key="1">
    <citation type="journal article" date="2019" name="Int. J. Syst. Evol. Microbiol.">
        <title>The Global Catalogue of Microorganisms (GCM) 10K type strain sequencing project: providing services to taxonomists for standard genome sequencing and annotation.</title>
        <authorList>
            <consortium name="The Broad Institute Genomics Platform"/>
            <consortium name="The Broad Institute Genome Sequencing Center for Infectious Disease"/>
            <person name="Wu L."/>
            <person name="Ma J."/>
        </authorList>
    </citation>
    <scope>NUCLEOTIDE SEQUENCE [LARGE SCALE GENOMIC DNA]</scope>
    <source>
        <strain evidence="5">JCM 14546</strain>
    </source>
</reference>
<dbReference type="PANTHER" id="PTHR12128:SF66">
    <property type="entry name" value="4-HYDROXY-2-OXOGLUTARATE ALDOLASE, MITOCHONDRIAL"/>
    <property type="match status" value="1"/>
</dbReference>
<dbReference type="CDD" id="cd00408">
    <property type="entry name" value="DHDPS-like"/>
    <property type="match status" value="1"/>
</dbReference>
<sequence>MTSSLFTGLSAFPLTPFSGERVDLPAFSRLVERLAAAGVDSIGALGSTGSYMYLSREERKQVASAAVAAAGDVPVFVGVGTLRTSWTLEATEDAQAAGAQAVLVAVPTYQALRDDEVFGLFEAVSAASSVPVIVYDNPGTTHVTYSEDLYAAITALPQVASVKIPPADPDPAAAEARIDRLRTVCAPGTAIGISGDAQGAAALTGGADLWYTAVGGTLPEPMLTITRAAQAGERDRALVLSAGLQPLWDLCARYGGSARVSAAIAEELGLVGPDCLPAPLKPLPDEARTAIRDFLAGV</sequence>
<proteinExistence type="inferred from homology"/>
<evidence type="ECO:0000256" key="2">
    <source>
        <dbReference type="ARBA" id="ARBA00023239"/>
    </source>
</evidence>
<dbReference type="Pfam" id="PF00701">
    <property type="entry name" value="DHDPS"/>
    <property type="match status" value="1"/>
</dbReference>
<accession>A0ABP5EHZ9</accession>
<dbReference type="InterPro" id="IPR002220">
    <property type="entry name" value="DapA-like"/>
</dbReference>
<dbReference type="EMBL" id="BAAANO010000002">
    <property type="protein sequence ID" value="GAA1997656.1"/>
    <property type="molecule type" value="Genomic_DNA"/>
</dbReference>
<evidence type="ECO:0000313" key="5">
    <source>
        <dbReference type="Proteomes" id="UP001500755"/>
    </source>
</evidence>
<keyword evidence="5" id="KW-1185">Reference proteome</keyword>
<gene>
    <name evidence="4" type="ORF">GCM10009755_00930</name>
</gene>
<comment type="caution">
    <text evidence="4">The sequence shown here is derived from an EMBL/GenBank/DDBJ whole genome shotgun (WGS) entry which is preliminary data.</text>
</comment>
<dbReference type="SMART" id="SM01130">
    <property type="entry name" value="DHDPS"/>
    <property type="match status" value="1"/>
</dbReference>
<keyword evidence="2 3" id="KW-0456">Lyase</keyword>
<organism evidence="4 5">
    <name type="scientific">Brevibacterium samyangense</name>
    <dbReference type="NCBI Taxonomy" id="366888"/>
    <lineage>
        <taxon>Bacteria</taxon>
        <taxon>Bacillati</taxon>
        <taxon>Actinomycetota</taxon>
        <taxon>Actinomycetes</taxon>
        <taxon>Micrococcales</taxon>
        <taxon>Brevibacteriaceae</taxon>
        <taxon>Brevibacterium</taxon>
    </lineage>
</organism>
<comment type="similarity">
    <text evidence="1 3">Belongs to the DapA family.</text>
</comment>
<dbReference type="PANTHER" id="PTHR12128">
    <property type="entry name" value="DIHYDRODIPICOLINATE SYNTHASE"/>
    <property type="match status" value="1"/>
</dbReference>